<feature type="compositionally biased region" description="Low complexity" evidence="1">
    <location>
        <begin position="175"/>
        <end position="189"/>
    </location>
</feature>
<accession>A0A433DMB6</accession>
<feature type="region of interest" description="Disordered" evidence="1">
    <location>
        <begin position="165"/>
        <end position="231"/>
    </location>
</feature>
<dbReference type="Gene3D" id="2.80.10.50">
    <property type="match status" value="1"/>
</dbReference>
<proteinExistence type="predicted"/>
<feature type="domain" description="Ricin B lectin" evidence="2">
    <location>
        <begin position="5"/>
        <end position="164"/>
    </location>
</feature>
<dbReference type="InterPro" id="IPR000772">
    <property type="entry name" value="Ricin_B_lectin"/>
</dbReference>
<name>A0A433DMB6_9FUNG</name>
<evidence type="ECO:0000256" key="1">
    <source>
        <dbReference type="SAM" id="MobiDB-lite"/>
    </source>
</evidence>
<dbReference type="Proteomes" id="UP000268093">
    <property type="component" value="Unassembled WGS sequence"/>
</dbReference>
<organism evidence="3 4">
    <name type="scientific">Jimgerdemannia flammicorona</name>
    <dbReference type="NCBI Taxonomy" id="994334"/>
    <lineage>
        <taxon>Eukaryota</taxon>
        <taxon>Fungi</taxon>
        <taxon>Fungi incertae sedis</taxon>
        <taxon>Mucoromycota</taxon>
        <taxon>Mucoromycotina</taxon>
        <taxon>Endogonomycetes</taxon>
        <taxon>Endogonales</taxon>
        <taxon>Endogonaceae</taxon>
        <taxon>Jimgerdemannia</taxon>
    </lineage>
</organism>
<dbReference type="SUPFAM" id="SSF50370">
    <property type="entry name" value="Ricin B-like lectins"/>
    <property type="match status" value="1"/>
</dbReference>
<feature type="compositionally biased region" description="Low complexity" evidence="1">
    <location>
        <begin position="197"/>
        <end position="208"/>
    </location>
</feature>
<evidence type="ECO:0000313" key="4">
    <source>
        <dbReference type="Proteomes" id="UP000268093"/>
    </source>
</evidence>
<dbReference type="InterPro" id="IPR035992">
    <property type="entry name" value="Ricin_B-like_lectins"/>
</dbReference>
<comment type="caution">
    <text evidence="3">The sequence shown here is derived from an EMBL/GenBank/DDBJ whole genome shotgun (WGS) entry which is preliminary data.</text>
</comment>
<dbReference type="SMART" id="SM00458">
    <property type="entry name" value="RICIN"/>
    <property type="match status" value="1"/>
</dbReference>
<gene>
    <name evidence="3" type="ORF">BC936DRAFT_143865</name>
</gene>
<reference evidence="3 4" key="1">
    <citation type="journal article" date="2018" name="New Phytol.">
        <title>Phylogenomics of Endogonaceae and evolution of mycorrhizas within Mucoromycota.</title>
        <authorList>
            <person name="Chang Y."/>
            <person name="Desiro A."/>
            <person name="Na H."/>
            <person name="Sandor L."/>
            <person name="Lipzen A."/>
            <person name="Clum A."/>
            <person name="Barry K."/>
            <person name="Grigoriev I.V."/>
            <person name="Martin F.M."/>
            <person name="Stajich J.E."/>
            <person name="Smith M.E."/>
            <person name="Bonito G."/>
            <person name="Spatafora J.W."/>
        </authorList>
    </citation>
    <scope>NUCLEOTIDE SEQUENCE [LARGE SCALE GENOMIC DNA]</scope>
    <source>
        <strain evidence="3 4">GMNB39</strain>
    </source>
</reference>
<feature type="compositionally biased region" description="Polar residues" evidence="1">
    <location>
        <begin position="218"/>
        <end position="231"/>
    </location>
</feature>
<dbReference type="CDD" id="cd23454">
    <property type="entry name" value="beta-trefoil_Ricin_GllA-1"/>
    <property type="match status" value="1"/>
</dbReference>
<evidence type="ECO:0000313" key="3">
    <source>
        <dbReference type="EMBL" id="RUP51979.1"/>
    </source>
</evidence>
<dbReference type="AlphaFoldDB" id="A0A433DMB6"/>
<keyword evidence="4" id="KW-1185">Reference proteome</keyword>
<evidence type="ECO:0000259" key="2">
    <source>
        <dbReference type="SMART" id="SM00458"/>
    </source>
</evidence>
<dbReference type="OrthoDB" id="9895617at2759"/>
<sequence length="231" mass="25565">MSFPEGYFFITSGANGLVLDIKNASKKPDQALVVSKQKHHDNDSQLWSCDNDFIINKNSGLGQVLSNKQIIQYNRKLTQAAHNQRWGYRDGFIYSLADPNLVLDIKVNTCSYLQHPITAHQPARILTFALLSTYSQGGANAENTPVILYTRKSSDAFNQQWDIVPASPTTDQSTYQQPEQAYAQAQQPPGGYGAQQGYGAQSYGQAAYDRPSHEESYGQPQGQPYGYTSTG</sequence>
<dbReference type="EMBL" id="RBNI01000290">
    <property type="protein sequence ID" value="RUP51979.1"/>
    <property type="molecule type" value="Genomic_DNA"/>
</dbReference>
<feature type="compositionally biased region" description="Polar residues" evidence="1">
    <location>
        <begin position="165"/>
        <end position="174"/>
    </location>
</feature>
<feature type="non-terminal residue" evidence="3">
    <location>
        <position position="231"/>
    </location>
</feature>
<protein>
    <recommendedName>
        <fullName evidence="2">Ricin B lectin domain-containing protein</fullName>
    </recommendedName>
</protein>